<dbReference type="AlphaFoldDB" id="A0A518D0R9"/>
<protein>
    <submittedName>
        <fullName evidence="1">Uncharacterized protein</fullName>
    </submittedName>
</protein>
<evidence type="ECO:0000313" key="2">
    <source>
        <dbReference type="Proteomes" id="UP000319342"/>
    </source>
</evidence>
<accession>A0A518D0R9</accession>
<reference evidence="1 2" key="1">
    <citation type="submission" date="2019-02" db="EMBL/GenBank/DDBJ databases">
        <title>Deep-cultivation of Planctomycetes and their phenomic and genomic characterization uncovers novel biology.</title>
        <authorList>
            <person name="Wiegand S."/>
            <person name="Jogler M."/>
            <person name="Boedeker C."/>
            <person name="Pinto D."/>
            <person name="Vollmers J."/>
            <person name="Rivas-Marin E."/>
            <person name="Kohn T."/>
            <person name="Peeters S.H."/>
            <person name="Heuer A."/>
            <person name="Rast P."/>
            <person name="Oberbeckmann S."/>
            <person name="Bunk B."/>
            <person name="Jeske O."/>
            <person name="Meyerdierks A."/>
            <person name="Storesund J.E."/>
            <person name="Kallscheuer N."/>
            <person name="Luecker S."/>
            <person name="Lage O.M."/>
            <person name="Pohl T."/>
            <person name="Merkel B.J."/>
            <person name="Hornburger P."/>
            <person name="Mueller R.-W."/>
            <person name="Bruemmer F."/>
            <person name="Labrenz M."/>
            <person name="Spormann A.M."/>
            <person name="Op den Camp H."/>
            <person name="Overmann J."/>
            <person name="Amann R."/>
            <person name="Jetten M.S.M."/>
            <person name="Mascher T."/>
            <person name="Medema M.H."/>
            <person name="Devos D.P."/>
            <person name="Kaster A.-K."/>
            <person name="Ovreas L."/>
            <person name="Rohde M."/>
            <person name="Galperin M.Y."/>
            <person name="Jogler C."/>
        </authorList>
    </citation>
    <scope>NUCLEOTIDE SEQUENCE [LARGE SCALE GENOMIC DNA]</scope>
    <source>
        <strain evidence="1 2">Pla163</strain>
    </source>
</reference>
<proteinExistence type="predicted"/>
<name>A0A518D0R9_9BACT</name>
<keyword evidence="2" id="KW-1185">Reference proteome</keyword>
<gene>
    <name evidence="1" type="ORF">Pla163_22230</name>
</gene>
<dbReference type="Proteomes" id="UP000319342">
    <property type="component" value="Chromosome"/>
</dbReference>
<evidence type="ECO:0000313" key="1">
    <source>
        <dbReference type="EMBL" id="QDU85098.1"/>
    </source>
</evidence>
<organism evidence="1 2">
    <name type="scientific">Rohdeia mirabilis</name>
    <dbReference type="NCBI Taxonomy" id="2528008"/>
    <lineage>
        <taxon>Bacteria</taxon>
        <taxon>Pseudomonadati</taxon>
        <taxon>Planctomycetota</taxon>
        <taxon>Planctomycetia</taxon>
        <taxon>Planctomycetia incertae sedis</taxon>
        <taxon>Rohdeia</taxon>
    </lineage>
</organism>
<sequence length="33" mass="3668">MARMASPRGEPGKPDDLTFVLHVRARESEAVED</sequence>
<dbReference type="EMBL" id="CP036290">
    <property type="protein sequence ID" value="QDU85098.1"/>
    <property type="molecule type" value="Genomic_DNA"/>
</dbReference>